<evidence type="ECO:0000256" key="1">
    <source>
        <dbReference type="SAM" id="MobiDB-lite"/>
    </source>
</evidence>
<evidence type="ECO:0000313" key="3">
    <source>
        <dbReference type="EMBL" id="RWZ53292.1"/>
    </source>
</evidence>
<dbReference type="Pfam" id="PF10091">
    <property type="entry name" value="Glycoamylase"/>
    <property type="match status" value="1"/>
</dbReference>
<dbReference type="Proteomes" id="UP000288547">
    <property type="component" value="Unassembled WGS sequence"/>
</dbReference>
<dbReference type="EMBL" id="RZNB01000001">
    <property type="protein sequence ID" value="RWZ53292.1"/>
    <property type="molecule type" value="Genomic_DNA"/>
</dbReference>
<sequence>MSAMVDEGTGLVADHIGPDLNDPSTYTSPTNLAGYLWSTVVVRDLGVIPADEARSRIDAALSGISSLERHDASGMFYNWYSPRSGEKLTSWPGGDEPIEPFVSSVDNGWLAAALRIVAVAEPALGAKAERLSDSMDFGWFLDSSAMGGAGLNRVGFWPDRPSHECSERADGTDRATGVFVTCSTYGTAVSEARIATYMGIANGQLPTSSYFAPSRTGAANGSGTGWMRAPSGDRRQYEGVSVVESTYDYSGMRIVPSWGGSMFEALMPDLLVPEAEWGPDSWGVNHPATVAAQKHHGLHETTTGYWGFSPSADPEGGYGQYGISALSIESTAVSSDDRNREGVTNAVDLPASSHSRPHTDELDGPSDSVVTPHASFLALPYDARGALDNLGRLDADLGMYGAGGFYDAVEVESRRVAPTYLSLDQSMVLAAVGNALTGDALKTYLTEGSFEERIRPLVAQPVFGSTVG</sequence>
<name>A0A444PZH3_9MICO</name>
<organism evidence="3 4">
    <name type="scientific">Labedella phragmitis</name>
    <dbReference type="NCBI Taxonomy" id="2498849"/>
    <lineage>
        <taxon>Bacteria</taxon>
        <taxon>Bacillati</taxon>
        <taxon>Actinomycetota</taxon>
        <taxon>Actinomycetes</taxon>
        <taxon>Micrococcales</taxon>
        <taxon>Microbacteriaceae</taxon>
        <taxon>Labedella</taxon>
    </lineage>
</organism>
<dbReference type="OrthoDB" id="9769991at2"/>
<keyword evidence="4" id="KW-1185">Reference proteome</keyword>
<dbReference type="Gene3D" id="1.50.10.140">
    <property type="match status" value="1"/>
</dbReference>
<protein>
    <submittedName>
        <fullName evidence="3">DUF3131 domain-containing protein</fullName>
    </submittedName>
</protein>
<evidence type="ECO:0000259" key="2">
    <source>
        <dbReference type="Pfam" id="PF10091"/>
    </source>
</evidence>
<proteinExistence type="predicted"/>
<feature type="region of interest" description="Disordered" evidence="1">
    <location>
        <begin position="345"/>
        <end position="367"/>
    </location>
</feature>
<accession>A0A444PZH3</accession>
<dbReference type="AlphaFoldDB" id="A0A444PZH3"/>
<feature type="domain" description="Glycoamylase-like" evidence="2">
    <location>
        <begin position="242"/>
        <end position="438"/>
    </location>
</feature>
<reference evidence="3 4" key="1">
    <citation type="submission" date="2018-12" db="EMBL/GenBank/DDBJ databases">
        <authorList>
            <person name="Li F."/>
        </authorList>
    </citation>
    <scope>NUCLEOTIDE SEQUENCE [LARGE SCALE GENOMIC DNA]</scope>
    <source>
        <strain evidence="3 4">11W25H-1</strain>
    </source>
</reference>
<gene>
    <name evidence="3" type="ORF">ELQ90_04330</name>
</gene>
<comment type="caution">
    <text evidence="3">The sequence shown here is derived from an EMBL/GenBank/DDBJ whole genome shotgun (WGS) entry which is preliminary data.</text>
</comment>
<evidence type="ECO:0000313" key="4">
    <source>
        <dbReference type="Proteomes" id="UP000288547"/>
    </source>
</evidence>
<dbReference type="InterPro" id="IPR019282">
    <property type="entry name" value="Glycoamylase-like_cons_dom"/>
</dbReference>